<dbReference type="GO" id="GO:0005315">
    <property type="term" value="F:phosphate transmembrane transporter activity"/>
    <property type="evidence" value="ECO:0007669"/>
    <property type="project" value="InterPro"/>
</dbReference>
<comment type="similarity">
    <text evidence="2 10">Belongs to the binding-protein-dependent transport system permease family. CysTW subfamily.</text>
</comment>
<dbReference type="PANTHER" id="PTHR42922">
    <property type="entry name" value="PHOSPHATE TRANSPORT SYSTEM PERMEASE PROTEIN PSTA"/>
    <property type="match status" value="1"/>
</dbReference>
<feature type="transmembrane region" description="Helical" evidence="10">
    <location>
        <begin position="71"/>
        <end position="96"/>
    </location>
</feature>
<organism evidence="12 13">
    <name type="scientific">Prolixibacter bellariivorans</name>
    <dbReference type="NCBI Taxonomy" id="314319"/>
    <lineage>
        <taxon>Bacteria</taxon>
        <taxon>Pseudomonadati</taxon>
        <taxon>Bacteroidota</taxon>
        <taxon>Bacteroidia</taxon>
        <taxon>Marinilabiliales</taxon>
        <taxon>Prolixibacteraceae</taxon>
        <taxon>Prolixibacter</taxon>
    </lineage>
</organism>
<sequence length="284" mass="30862">MRTWKVWEQRLVKGISFLAAYSVIFILLFLLFVVFSKGLKALSWGTVFSLPKGGYYFGGEGGILNAIVGSFYLSVGATVLAVIIGVPAALFINVQLIRLKRTQNTIRYLLDALWGIPSIVYGAFGFALMLLLGLHASLLAGIITVALLITPILVRAFDEVLKTIPVELQEASFSLGSTKTETALRVIFKQGLAGFITALLLAFGRGIGDAASVLFTAGYTDNIPVTLDEPVATLPLSIFFQLSSPIEEVRERAYAAAVVLTFFILLISVSARFLSKRYAKNIIK</sequence>
<keyword evidence="9 10" id="KW-0472">Membrane</keyword>
<dbReference type="Gene3D" id="1.10.3720.10">
    <property type="entry name" value="MetI-like"/>
    <property type="match status" value="1"/>
</dbReference>
<proteinExistence type="inferred from homology"/>
<feature type="domain" description="ABC transmembrane type-1" evidence="11">
    <location>
        <begin position="67"/>
        <end position="271"/>
    </location>
</feature>
<dbReference type="InterPro" id="IPR000515">
    <property type="entry name" value="MetI-like"/>
</dbReference>
<dbReference type="Proteomes" id="UP000391834">
    <property type="component" value="Unassembled WGS sequence"/>
</dbReference>
<feature type="transmembrane region" description="Helical" evidence="10">
    <location>
        <begin position="108"/>
        <end position="132"/>
    </location>
</feature>
<evidence type="ECO:0000313" key="12">
    <source>
        <dbReference type="EMBL" id="GET35156.1"/>
    </source>
</evidence>
<dbReference type="Pfam" id="PF00528">
    <property type="entry name" value="BPD_transp_1"/>
    <property type="match status" value="1"/>
</dbReference>
<comment type="caution">
    <text evidence="12">The sequence shown here is derived from an EMBL/GenBank/DDBJ whole genome shotgun (WGS) entry which is preliminary data.</text>
</comment>
<dbReference type="AlphaFoldDB" id="A0A5M4B5K8"/>
<dbReference type="InterPro" id="IPR035906">
    <property type="entry name" value="MetI-like_sf"/>
</dbReference>
<evidence type="ECO:0000256" key="4">
    <source>
        <dbReference type="ARBA" id="ARBA00022448"/>
    </source>
</evidence>
<feature type="transmembrane region" description="Helical" evidence="10">
    <location>
        <begin position="12"/>
        <end position="35"/>
    </location>
</feature>
<evidence type="ECO:0000256" key="3">
    <source>
        <dbReference type="ARBA" id="ARBA00016864"/>
    </source>
</evidence>
<evidence type="ECO:0000256" key="2">
    <source>
        <dbReference type="ARBA" id="ARBA00007069"/>
    </source>
</evidence>
<dbReference type="GO" id="GO:0005886">
    <property type="term" value="C:plasma membrane"/>
    <property type="evidence" value="ECO:0007669"/>
    <property type="project" value="UniProtKB-SubCell"/>
</dbReference>
<feature type="transmembrane region" description="Helical" evidence="10">
    <location>
        <begin position="253"/>
        <end position="274"/>
    </location>
</feature>
<keyword evidence="8 10" id="KW-1133">Transmembrane helix</keyword>
<feature type="transmembrane region" description="Helical" evidence="10">
    <location>
        <begin position="138"/>
        <end position="157"/>
    </location>
</feature>
<protein>
    <recommendedName>
        <fullName evidence="3 10">Phosphate transport system permease protein PstA</fullName>
    </recommendedName>
</protein>
<evidence type="ECO:0000256" key="5">
    <source>
        <dbReference type="ARBA" id="ARBA00022475"/>
    </source>
</evidence>
<evidence type="ECO:0000256" key="1">
    <source>
        <dbReference type="ARBA" id="ARBA00004651"/>
    </source>
</evidence>
<evidence type="ECO:0000259" key="11">
    <source>
        <dbReference type="PROSITE" id="PS50928"/>
    </source>
</evidence>
<dbReference type="GO" id="GO:0035435">
    <property type="term" value="P:phosphate ion transmembrane transport"/>
    <property type="evidence" value="ECO:0007669"/>
    <property type="project" value="InterPro"/>
</dbReference>
<dbReference type="EMBL" id="BLAX01000001">
    <property type="protein sequence ID" value="GET35156.1"/>
    <property type="molecule type" value="Genomic_DNA"/>
</dbReference>
<keyword evidence="13" id="KW-1185">Reference proteome</keyword>
<keyword evidence="6" id="KW-0592">Phosphate transport</keyword>
<dbReference type="CDD" id="cd06261">
    <property type="entry name" value="TM_PBP2"/>
    <property type="match status" value="1"/>
</dbReference>
<keyword evidence="4" id="KW-0813">Transport</keyword>
<dbReference type="SUPFAM" id="SSF161098">
    <property type="entry name" value="MetI-like"/>
    <property type="match status" value="1"/>
</dbReference>
<dbReference type="PANTHER" id="PTHR42922:SF1">
    <property type="entry name" value="PHOSPHATE TRANSPORT SYSTEM PERMEASE PROTEIN PSTA"/>
    <property type="match status" value="1"/>
</dbReference>
<dbReference type="RefSeq" id="WP_027586039.1">
    <property type="nucleotide sequence ID" value="NZ_BLAX01000001.1"/>
</dbReference>
<dbReference type="PROSITE" id="PS50928">
    <property type="entry name" value="ABC_TM1"/>
    <property type="match status" value="1"/>
</dbReference>
<evidence type="ECO:0000256" key="8">
    <source>
        <dbReference type="ARBA" id="ARBA00022989"/>
    </source>
</evidence>
<evidence type="ECO:0000256" key="6">
    <source>
        <dbReference type="ARBA" id="ARBA00022592"/>
    </source>
</evidence>
<evidence type="ECO:0000256" key="10">
    <source>
        <dbReference type="RuleBase" id="RU363043"/>
    </source>
</evidence>
<keyword evidence="5 10" id="KW-1003">Cell membrane</keyword>
<dbReference type="OrthoDB" id="9807065at2"/>
<comment type="subcellular location">
    <subcellularLocation>
        <location evidence="1 10">Cell membrane</location>
        <topology evidence="1 10">Multi-pass membrane protein</topology>
    </subcellularLocation>
</comment>
<evidence type="ECO:0000313" key="13">
    <source>
        <dbReference type="Proteomes" id="UP000391834"/>
    </source>
</evidence>
<dbReference type="InterPro" id="IPR051408">
    <property type="entry name" value="Phosphate_transprt_permease"/>
</dbReference>
<evidence type="ECO:0000256" key="9">
    <source>
        <dbReference type="ARBA" id="ARBA00023136"/>
    </source>
</evidence>
<gene>
    <name evidence="12" type="primary">pstA_2</name>
    <name evidence="12" type="ORF">PbJCM13498_40190</name>
</gene>
<reference evidence="12 13" key="1">
    <citation type="submission" date="2019-10" db="EMBL/GenBank/DDBJ databases">
        <title>Prolixibacter strains distinguished by the presence of nitrate reductase genes were adept at nitrate-dependent anaerobic corrosion of metallic iron and carbon steel.</title>
        <authorList>
            <person name="Iino T."/>
            <person name="Shono N."/>
            <person name="Ito K."/>
            <person name="Nakamura R."/>
            <person name="Sueoka K."/>
            <person name="Harayama S."/>
            <person name="Ohkuma M."/>
        </authorList>
    </citation>
    <scope>NUCLEOTIDE SEQUENCE [LARGE SCALE GENOMIC DNA]</scope>
    <source>
        <strain evidence="12 13">JCM 13498</strain>
    </source>
</reference>
<feature type="transmembrane region" description="Helical" evidence="10">
    <location>
        <begin position="186"/>
        <end position="204"/>
    </location>
</feature>
<dbReference type="NCBIfam" id="TIGR00974">
    <property type="entry name" value="3a0107s02c"/>
    <property type="match status" value="1"/>
</dbReference>
<dbReference type="InterPro" id="IPR005672">
    <property type="entry name" value="Phosphate_PstA"/>
</dbReference>
<keyword evidence="7 10" id="KW-0812">Transmembrane</keyword>
<accession>A0A5M4B5K8</accession>
<evidence type="ECO:0000256" key="7">
    <source>
        <dbReference type="ARBA" id="ARBA00022692"/>
    </source>
</evidence>
<name>A0A5M4B5K8_9BACT</name>